<evidence type="ECO:0000259" key="5">
    <source>
        <dbReference type="PROSITE" id="PS50127"/>
    </source>
</evidence>
<dbReference type="AlphaFoldDB" id="A0A066WFL6"/>
<name>A0A066WFL6_TILAU</name>
<dbReference type="SUPFAM" id="SSF54495">
    <property type="entry name" value="UBC-like"/>
    <property type="match status" value="1"/>
</dbReference>
<reference evidence="6 7" key="1">
    <citation type="submission" date="2014-05" db="EMBL/GenBank/DDBJ databases">
        <title>Draft genome sequence of a rare smut relative, Tilletiaria anomala UBC 951.</title>
        <authorList>
            <consortium name="DOE Joint Genome Institute"/>
            <person name="Toome M."/>
            <person name="Kuo A."/>
            <person name="Henrissat B."/>
            <person name="Lipzen A."/>
            <person name="Tritt A."/>
            <person name="Yoshinaga Y."/>
            <person name="Zane M."/>
            <person name="Barry K."/>
            <person name="Grigoriev I.V."/>
            <person name="Spatafora J.W."/>
            <person name="Aimea M.C."/>
        </authorList>
    </citation>
    <scope>NUCLEOTIDE SEQUENCE [LARGE SCALE GENOMIC DNA]</scope>
    <source>
        <strain evidence="6 7">UBC 951</strain>
    </source>
</reference>
<dbReference type="InterPro" id="IPR015940">
    <property type="entry name" value="UBA"/>
</dbReference>
<evidence type="ECO:0000256" key="3">
    <source>
        <dbReference type="SAM" id="MobiDB-lite"/>
    </source>
</evidence>
<feature type="compositionally biased region" description="Low complexity" evidence="3">
    <location>
        <begin position="155"/>
        <end position="170"/>
    </location>
</feature>
<dbReference type="SUPFAM" id="SSF46934">
    <property type="entry name" value="UBA-like"/>
    <property type="match status" value="1"/>
</dbReference>
<dbReference type="EMBL" id="JMSN01000017">
    <property type="protein sequence ID" value="KDN51308.1"/>
    <property type="molecule type" value="Genomic_DNA"/>
</dbReference>
<keyword evidence="1" id="KW-0808">Transferase</keyword>
<dbReference type="HOGENOM" id="CLU_310610_0_0_1"/>
<feature type="compositionally biased region" description="Basic and acidic residues" evidence="3">
    <location>
        <begin position="833"/>
        <end position="843"/>
    </location>
</feature>
<feature type="domain" description="UBA" evidence="4">
    <location>
        <begin position="3"/>
        <end position="44"/>
    </location>
</feature>
<protein>
    <recommendedName>
        <fullName evidence="8">UBC core domain-containing protein</fullName>
    </recommendedName>
</protein>
<dbReference type="CDD" id="cd23810">
    <property type="entry name" value="UBCc_BIRC6"/>
    <property type="match status" value="1"/>
</dbReference>
<dbReference type="InterPro" id="IPR009060">
    <property type="entry name" value="UBA-like_sf"/>
</dbReference>
<organism evidence="6 7">
    <name type="scientific">Tilletiaria anomala (strain ATCC 24038 / CBS 436.72 / UBC 951)</name>
    <dbReference type="NCBI Taxonomy" id="1037660"/>
    <lineage>
        <taxon>Eukaryota</taxon>
        <taxon>Fungi</taxon>
        <taxon>Dikarya</taxon>
        <taxon>Basidiomycota</taxon>
        <taxon>Ustilaginomycotina</taxon>
        <taxon>Exobasidiomycetes</taxon>
        <taxon>Georgefischeriales</taxon>
        <taxon>Tilletiariaceae</taxon>
        <taxon>Tilletiaria</taxon>
    </lineage>
</organism>
<evidence type="ECO:0000313" key="7">
    <source>
        <dbReference type="Proteomes" id="UP000027361"/>
    </source>
</evidence>
<dbReference type="STRING" id="1037660.A0A066WFL6"/>
<feature type="region of interest" description="Disordered" evidence="3">
    <location>
        <begin position="663"/>
        <end position="683"/>
    </location>
</feature>
<evidence type="ECO:0000256" key="2">
    <source>
        <dbReference type="ARBA" id="ARBA00022786"/>
    </source>
</evidence>
<dbReference type="InterPro" id="IPR000608">
    <property type="entry name" value="UBC"/>
</dbReference>
<keyword evidence="7" id="KW-1185">Reference proteome</keyword>
<dbReference type="Gene3D" id="1.10.8.10">
    <property type="entry name" value="DNA helicase RuvA subunit, C-terminal domain"/>
    <property type="match status" value="1"/>
</dbReference>
<evidence type="ECO:0000259" key="4">
    <source>
        <dbReference type="PROSITE" id="PS50030"/>
    </source>
</evidence>
<feature type="compositionally biased region" description="Basic and acidic residues" evidence="3">
    <location>
        <begin position="556"/>
        <end position="568"/>
    </location>
</feature>
<dbReference type="Proteomes" id="UP000027361">
    <property type="component" value="Unassembled WGS sequence"/>
</dbReference>
<gene>
    <name evidence="6" type="ORF">K437DRAFT_55354</name>
</gene>
<feature type="region of interest" description="Disordered" evidence="3">
    <location>
        <begin position="244"/>
        <end position="269"/>
    </location>
</feature>
<evidence type="ECO:0000313" key="6">
    <source>
        <dbReference type="EMBL" id="KDN51308.1"/>
    </source>
</evidence>
<dbReference type="Gene3D" id="3.10.110.10">
    <property type="entry name" value="Ubiquitin Conjugating Enzyme"/>
    <property type="match status" value="1"/>
</dbReference>
<feature type="region of interest" description="Disordered" evidence="3">
    <location>
        <begin position="426"/>
        <end position="451"/>
    </location>
</feature>
<sequence length="1139" mass="123462">MAPIPSAADVAQLTGMGASRGRAIAALQAKRNDVMDAAEAIFSGKFDHINDDEGEAEREINVVGEEETAYSMLAKADSDEEMDNGFGGDDMDECFGDADFGDAAVIGREEAEAVDNDAYSGMVMSKDRTVTTIDVETPARAWNIPKDSAIRWLGASTSPSSSTTARSARAQGHGSSTSVSKADSLPSDAMIAIEMTSSEWLRGCPEGGEQALLFGAFSQLRLGSLHCPLCKFEVKRFPELELDSDQQGAKSKQAKGKASSSKPKKGSTTWPEDHMLLMFPRASQLVEHLLHAAHMICPACKCQFCGACAQKRKVILPTSKSFGTDVSDGPAISAWSKAQSGSVLYHCGWMQSALLGCGLAMVQKHVDGMGSASKSTIDRVARVQQQLRRVGPACPSAASVGKSNIDSYCLLATSFVYDPEVAAEEKEGGTTAGEDAAANFKRKTDSSAGSPKVAIGLRKAAKTGKFASPCATSLDSTTASASLGKGTYHDPFDDLDPYYGYGGSYSNSKKKHTGTGYSGGTDDKWGWKAAAVQKQKERDDVLEGMLRTLRQFVPDTHRTVESSSKSKEGNSSSNSPADDASESEVYETDWFPDATTLAHVRRRFLPLASNLLSSDSLIDMIERESLFMELLSWFDLFARHEALCPLLAQPIMRPVEVKDATATQKKTDKDVRGGTAGAREKTTKYEGSAGPLELTQRILAQCRTFKSTMEKAQAASTKGKNIDANGSGCVDDAFDGINIDADAQKEAGDNQERSAKTDDEIEQQKWSQFCERIVSVALSVEGHLRKTKGNAAVDQMLGVISKNSNAAASQAPATMFEKDKECTIDSSSNNNDNKSKASEKHLSDEEEVAKYEAWAKPLLFGAEVDMTIPVGGGRKYAHVYDREIANCKSTAMRRTIAISKELANLSSSLPALFHGSIFLRRDEERVDVLKACIMGSEGSPYEGGCYLFDIFLPVEYNQQPPKCKITNTNGGKVRHNPNLYADGKVCLSLLGTWPGPGWSPGQSTLLQVLLSTQSLVLCPEPACNEPGWERFEGQERSKSYKRNIRRMTVSVAMLGLLKDPPLPWKEVIEGHFYHKRQYISKLLDKWVDDDDGKGMYNDGSELMSAYGYAGASTQPPKNQGSFLKKNVDELKELLTKLDI</sequence>
<dbReference type="PANTHER" id="PTHR46116:SF15">
    <property type="entry name" value="(E3-INDEPENDENT) E2 UBIQUITIN-CONJUGATING ENZYME"/>
    <property type="match status" value="1"/>
</dbReference>
<evidence type="ECO:0008006" key="8">
    <source>
        <dbReference type="Google" id="ProtNLM"/>
    </source>
</evidence>
<feature type="region of interest" description="Disordered" evidence="3">
    <location>
        <begin position="154"/>
        <end position="183"/>
    </location>
</feature>
<feature type="domain" description="UBC core" evidence="5">
    <location>
        <begin position="893"/>
        <end position="1053"/>
    </location>
</feature>
<dbReference type="GeneID" id="25267606"/>
<dbReference type="PROSITE" id="PS50127">
    <property type="entry name" value="UBC_2"/>
    <property type="match status" value="1"/>
</dbReference>
<keyword evidence="2" id="KW-0833">Ubl conjugation pathway</keyword>
<dbReference type="OrthoDB" id="47801at2759"/>
<evidence type="ECO:0000256" key="1">
    <source>
        <dbReference type="ARBA" id="ARBA00022679"/>
    </source>
</evidence>
<dbReference type="InParanoid" id="A0A066WFL6"/>
<dbReference type="PROSITE" id="PS50030">
    <property type="entry name" value="UBA"/>
    <property type="match status" value="1"/>
</dbReference>
<dbReference type="GO" id="GO:0061631">
    <property type="term" value="F:ubiquitin conjugating enzyme activity"/>
    <property type="evidence" value="ECO:0007669"/>
    <property type="project" value="TreeGrafter"/>
</dbReference>
<dbReference type="RefSeq" id="XP_013244644.1">
    <property type="nucleotide sequence ID" value="XM_013389190.1"/>
</dbReference>
<accession>A0A066WFL6</accession>
<feature type="region of interest" description="Disordered" evidence="3">
    <location>
        <begin position="556"/>
        <end position="584"/>
    </location>
</feature>
<feature type="region of interest" description="Disordered" evidence="3">
    <location>
        <begin position="823"/>
        <end position="843"/>
    </location>
</feature>
<proteinExistence type="predicted"/>
<feature type="compositionally biased region" description="Low complexity" evidence="3">
    <location>
        <begin position="569"/>
        <end position="578"/>
    </location>
</feature>
<dbReference type="SMART" id="SM00212">
    <property type="entry name" value="UBCc"/>
    <property type="match status" value="1"/>
</dbReference>
<dbReference type="Pfam" id="PF00179">
    <property type="entry name" value="UQ_con"/>
    <property type="match status" value="1"/>
</dbReference>
<dbReference type="SMART" id="SM00165">
    <property type="entry name" value="UBA"/>
    <property type="match status" value="1"/>
</dbReference>
<dbReference type="InterPro" id="IPR016135">
    <property type="entry name" value="UBQ-conjugating_enzyme/RWD"/>
</dbReference>
<dbReference type="PANTHER" id="PTHR46116">
    <property type="entry name" value="(E3-INDEPENDENT) E2 UBIQUITIN-CONJUGATING ENZYME"/>
    <property type="match status" value="1"/>
</dbReference>
<feature type="compositionally biased region" description="Low complexity" evidence="3">
    <location>
        <begin position="246"/>
        <end position="261"/>
    </location>
</feature>
<comment type="caution">
    <text evidence="6">The sequence shown here is derived from an EMBL/GenBank/DDBJ whole genome shotgun (WGS) entry which is preliminary data.</text>
</comment>